<evidence type="ECO:0000256" key="2">
    <source>
        <dbReference type="SAM" id="MobiDB-lite"/>
    </source>
</evidence>
<feature type="domain" description="Golgi associated RAB2 interactor protein-like Rab2B-binding" evidence="3">
    <location>
        <begin position="51"/>
        <end position="103"/>
    </location>
</feature>
<dbReference type="GeneTree" id="ENSGT00940000161477"/>
<comment type="similarity">
    <text evidence="1">Belongs to the GARIN family.</text>
</comment>
<reference evidence="4" key="1">
    <citation type="submission" date="2025-08" db="UniProtKB">
        <authorList>
            <consortium name="Ensembl"/>
        </authorList>
    </citation>
    <scope>IDENTIFICATION</scope>
</reference>
<keyword evidence="5" id="KW-1185">Reference proteome</keyword>
<sequence length="347" mass="37978">MKLDGESQKGQELERHLQSLLHHGPGGDLLSALPAPPQHPTHGQCQMAPGVCDHHQRILQLRTVTEKIYYLKLHPDHPETVFHFWIRLVQILQKGLSITTKDPRILVTHCLVPKNCCSPSGDSKLVQKKLQASQPSESLIQLMAKGESEALSQIFADLHQQNQLRSSKKVETNKNSSGRDSSREDSIPCTRDLRWRASFTYGEWERENPSGLQPLSLLSTLAASTGPQLAPPIGTAMGGIPCHCGAALVFGLRAGSGPGVLRVIPESCVVWSRDASHRDLSPLFPTELSKTLMRGTSRAPRVPPDAVDATAAFSCCVGGVRGLLCRVPMWSFLSFPFLELLKSLLTA</sequence>
<accession>A0A2K5NDE7</accession>
<feature type="region of interest" description="Disordered" evidence="2">
    <location>
        <begin position="165"/>
        <end position="187"/>
    </location>
</feature>
<dbReference type="GO" id="GO:0005634">
    <property type="term" value="C:nucleus"/>
    <property type="evidence" value="ECO:0007669"/>
    <property type="project" value="TreeGrafter"/>
</dbReference>
<proteinExistence type="inferred from homology"/>
<dbReference type="Pfam" id="PF12480">
    <property type="entry name" value="GARIL_Rab2_bd"/>
    <property type="match status" value="1"/>
</dbReference>
<dbReference type="Ensembl" id="ENSCATT00000059637.1">
    <property type="protein sequence ID" value="ENSCATP00000035355.1"/>
    <property type="gene ID" value="ENSCATG00000040551.1"/>
</dbReference>
<evidence type="ECO:0000313" key="4">
    <source>
        <dbReference type="Ensembl" id="ENSCATP00000035355.1"/>
    </source>
</evidence>
<gene>
    <name evidence="4" type="primary">GARIN1B</name>
</gene>
<dbReference type="PANTHER" id="PTHR22574">
    <property type="match status" value="1"/>
</dbReference>
<dbReference type="Proteomes" id="UP000233060">
    <property type="component" value="Unassembled WGS sequence"/>
</dbReference>
<protein>
    <submittedName>
        <fullName evidence="4">Golgi associated RAB2 interactor 1B</fullName>
    </submittedName>
</protein>
<name>A0A2K5NDE7_CERAT</name>
<dbReference type="AlphaFoldDB" id="A0A2K5NDE7"/>
<evidence type="ECO:0000256" key="1">
    <source>
        <dbReference type="ARBA" id="ARBA00038379"/>
    </source>
</evidence>
<dbReference type="InterPro" id="IPR022168">
    <property type="entry name" value="GARIL-like_Rab2B-bd"/>
</dbReference>
<organism evidence="4 5">
    <name type="scientific">Cercocebus atys</name>
    <name type="common">Sooty mangabey</name>
    <name type="synonym">Cercocebus torquatus atys</name>
    <dbReference type="NCBI Taxonomy" id="9531"/>
    <lineage>
        <taxon>Eukaryota</taxon>
        <taxon>Metazoa</taxon>
        <taxon>Chordata</taxon>
        <taxon>Craniata</taxon>
        <taxon>Vertebrata</taxon>
        <taxon>Euteleostomi</taxon>
        <taxon>Mammalia</taxon>
        <taxon>Eutheria</taxon>
        <taxon>Euarchontoglires</taxon>
        <taxon>Primates</taxon>
        <taxon>Haplorrhini</taxon>
        <taxon>Catarrhini</taxon>
        <taxon>Cercopithecidae</taxon>
        <taxon>Cercopithecinae</taxon>
        <taxon>Cercocebus</taxon>
    </lineage>
</organism>
<evidence type="ECO:0000313" key="5">
    <source>
        <dbReference type="Proteomes" id="UP000233060"/>
    </source>
</evidence>
<dbReference type="PANTHER" id="PTHR22574:SF13">
    <property type="entry name" value="GOLGI-ASSOCIATED RAB2 INTERACTOR PROTEIN 1B"/>
    <property type="match status" value="1"/>
</dbReference>
<reference evidence="4" key="2">
    <citation type="submission" date="2025-09" db="UniProtKB">
        <authorList>
            <consortium name="Ensembl"/>
        </authorList>
    </citation>
    <scope>IDENTIFICATION</scope>
</reference>
<evidence type="ECO:0000259" key="3">
    <source>
        <dbReference type="Pfam" id="PF12480"/>
    </source>
</evidence>